<dbReference type="GO" id="GO:0000417">
    <property type="term" value="C:HIR complex"/>
    <property type="evidence" value="ECO:0007669"/>
    <property type="project" value="TreeGrafter"/>
</dbReference>
<dbReference type="EMBL" id="QWIQ01000465">
    <property type="protein sequence ID" value="RMY85856.1"/>
    <property type="molecule type" value="Genomic_DNA"/>
</dbReference>
<name>A0A3M7FB77_HORWE</name>
<feature type="compositionally biased region" description="Polar residues" evidence="6">
    <location>
        <begin position="1748"/>
        <end position="1760"/>
    </location>
</feature>
<sequence length="1963" mass="218607">MGKGSPDPPTQEASPTMSGWKALNIESDDESDIEIDDTKELQIEDALKLYQNAIKYHAEGPASFAKAAQAYQELFESEIFKYPESQTELQRIELYGPLVDEDASWIDSYEIGTGPAVSGSLDSGPSTLPQILHLSHKNYAQFKLEYLGARIDTLKVDLNQILTEASAALDHFVEALDKDDNDLDLWRRTATVGSMLDSKRLARFCLEAVLEGDEEGLSNALSLPGLEESLAGEQLRELVAELDDKLSILQTPLGFIKRRKLSKLLKKRLSAYPEIIEYEKRLLNHEDMPGRDVPRPDIVVLKQPKTWAEMGEQLLGQLTAEQHGKSVNAPASAIRFDLHGFDTSSQKTTQPSAEPMAAEATPVVASRPTLPRNISEQFPGLDHGKPTAQPEIASTDGQAVVVEARSISLPSRKRDSDAAGLQDGAEEGRSRSKRTRARESTNAEGLDSRQAQIDANIRWEYEQQLNEYEAADKWMFETVGNLFERIGLVGFSKATDVRHEINALTSVESATMNGDDSDDKLRTAKMDILAFLNNYNESVAQVFTKQQGKGFDVGQGASSGALTNSLANGTPSEAAVAAPTMGTQGLQPVLELINASWSMTEEVAYLWIKKLLLPGELIKSANTYRHYLWPENLKTMIVRTLVNYDNQIYHRVTKELEVVGHDRQITAWTELVETIFELHLDVYTLIKQSNSGVDFETITLQSDRLQRWSVLAREAMHLRSAVVETTDVKDELCLRFLWAATFHIASSEASQDYVIECMNDLRAVFSAADEPSVQLQNNAIMPELSAAALDREISRLTTKDFFLRVTSQDVSDPVSVIEGLEPLLLALTEETEPGQDEDIDMDDDHRISKASGAPQELVRFLRTSELSVRLLLWERLRDAYDAIDHKPMVVSCYFRAMKLIVEDLKEISDHVTPESGRQTVAMKNLRLLYDMTLSTLTILQSTDNALEFVDDASLKSAVGCFSEILQLLQVFNVVKDSWSVGQTQPALDLGASAGESFKKMNTLVDDFQIYIWIILYRLLQEAIYQNSVLYPTFVEDKFDFLRCVHRNLGIRGICGNANRIFVRMLKDEFLNMTHVDGYDSEQAQVLHDLYDLNCFLHPSYELMDHRCTHDAFLDRGAAMQAVDLLLSQASKLPIRELIKHPLEKTIEKVHSVVPRKKPTEAILRNREIYRTFLRSPINPLDLFECLQGYGNELLVSPIPREDALLAAKGWHFLMGYISLTKFRSQKRTGPTATEDVDTAIAFFMQDLDDSMDKWETWFRLAQAYDTKIEESVVWSAEKLNNSMGDVVGLQRNAIHCYIMATALAFRSAELRFETSEKLTELYADFALRLYSSSREPFNMLAFGLDELEKFLSLPTGMARSKPFPPLRCYTAWKLSRLLFRRAIEGRPNSWTLHYMLSKCLWKMHTATDQERNHKPGPSVKEVLNALHTAIDLLPDKKDGKEKREPILEPHYKLVSIVHKMVTRGELSLEQAREALSKTPYARTNDFPQEASEWVPHMLSMLKNLRTADKANWHHRMIARAAHIVYENSNHVQARNMSGVQLGAAGAKHELTQQMFTKTMVLQVWRPESERPGRHFVYTARYTRFFTRILEELRDRAGLEALARRVRRRPHDTFEHALVWQDICSAYLRLLRGHAQISEGLETSTFSNIAHEDFLQRKGPLETWMQAQDTGNSAPLDVLREVQDLKKLNQGLMKPGPIDDLIGDAYALLFATEGKLLWDEEVRRKQQAEAVKSPPRNPMMSLTHLMNVDGTNDENPSPSSSTNPAGANGTTTPATTTTQPPDPAAPVRKKIGVGRREIRNCAEACAQKAVPVSAAKSSAAAATRVQVVIDASRPTAAGGAGGGDASADTSAPGSIHDSADDESELSELEEEGEEEDDETAEVDDGEEEEDGTGDSAGGVAAAAAAPKPLFPGLAPVEEAGGNSPAPAPPAAEGAASLANDGSTNAEDPAGQEGRDGADVEMDGG</sequence>
<dbReference type="VEuPathDB" id="FungiDB:BTJ68_15149"/>
<accession>A0A3M7FB77</accession>
<evidence type="ECO:0000256" key="3">
    <source>
        <dbReference type="ARBA" id="ARBA00007335"/>
    </source>
</evidence>
<feature type="region of interest" description="Disordered" evidence="6">
    <location>
        <begin position="342"/>
        <end position="449"/>
    </location>
</feature>
<evidence type="ECO:0000256" key="1">
    <source>
        <dbReference type="ARBA" id="ARBA00002687"/>
    </source>
</evidence>
<feature type="region of interest" description="Disordered" evidence="6">
    <location>
        <begin position="1833"/>
        <end position="1963"/>
    </location>
</feature>
<dbReference type="PANTHER" id="PTHR15502">
    <property type="entry name" value="CALCINEURIN-BINDING PROTEIN CABIN 1-RELATED"/>
    <property type="match status" value="1"/>
</dbReference>
<dbReference type="GO" id="GO:0031491">
    <property type="term" value="F:nucleosome binding"/>
    <property type="evidence" value="ECO:0007669"/>
    <property type="project" value="TreeGrafter"/>
</dbReference>
<keyword evidence="5" id="KW-0539">Nucleus</keyword>
<dbReference type="GO" id="GO:0005634">
    <property type="term" value="C:nucleus"/>
    <property type="evidence" value="ECO:0007669"/>
    <property type="project" value="UniProtKB-SubCell"/>
</dbReference>
<evidence type="ECO:0000256" key="2">
    <source>
        <dbReference type="ARBA" id="ARBA00004123"/>
    </source>
</evidence>
<gene>
    <name evidence="7" type="ORF">D0862_11062</name>
</gene>
<proteinExistence type="inferred from homology"/>
<dbReference type="PANTHER" id="PTHR15502:SF7">
    <property type="entry name" value="CALCINEURIN-BINDING PROTEIN CABIN-1"/>
    <property type="match status" value="1"/>
</dbReference>
<dbReference type="GO" id="GO:0006325">
    <property type="term" value="P:chromatin organization"/>
    <property type="evidence" value="ECO:0007669"/>
    <property type="project" value="InterPro"/>
</dbReference>
<evidence type="ECO:0000256" key="5">
    <source>
        <dbReference type="ARBA" id="ARBA00023242"/>
    </source>
</evidence>
<comment type="similarity">
    <text evidence="3">Belongs to the HIR3 family.</text>
</comment>
<feature type="region of interest" description="Disordered" evidence="6">
    <location>
        <begin position="1726"/>
        <end position="1787"/>
    </location>
</feature>
<protein>
    <recommendedName>
        <fullName evidence="4">Histone transcription regulator 3 homolog</fullName>
    </recommendedName>
</protein>
<comment type="caution">
    <text evidence="7">The sequence shown here is derived from an EMBL/GenBank/DDBJ whole genome shotgun (WGS) entry which is preliminary data.</text>
</comment>
<comment type="subcellular location">
    <subcellularLocation>
        <location evidence="2">Nucleus</location>
    </subcellularLocation>
</comment>
<feature type="compositionally biased region" description="Low complexity" evidence="6">
    <location>
        <begin position="1896"/>
        <end position="1938"/>
    </location>
</feature>
<dbReference type="Proteomes" id="UP000281468">
    <property type="component" value="Unassembled WGS sequence"/>
</dbReference>
<feature type="region of interest" description="Disordered" evidence="6">
    <location>
        <begin position="1"/>
        <end position="32"/>
    </location>
</feature>
<comment type="function">
    <text evidence="1">Has a role in a nucleosome assembly pathway that is required for the integrity of heterochromatin and proper chromosome segregation.</text>
</comment>
<feature type="compositionally biased region" description="Low complexity" evidence="6">
    <location>
        <begin position="1761"/>
        <end position="1778"/>
    </location>
</feature>
<evidence type="ECO:0000313" key="8">
    <source>
        <dbReference type="Proteomes" id="UP000281468"/>
    </source>
</evidence>
<organism evidence="7 8">
    <name type="scientific">Hortaea werneckii</name>
    <name type="common">Black yeast</name>
    <name type="synonym">Cladosporium werneckii</name>
    <dbReference type="NCBI Taxonomy" id="91943"/>
    <lineage>
        <taxon>Eukaryota</taxon>
        <taxon>Fungi</taxon>
        <taxon>Dikarya</taxon>
        <taxon>Ascomycota</taxon>
        <taxon>Pezizomycotina</taxon>
        <taxon>Dothideomycetes</taxon>
        <taxon>Dothideomycetidae</taxon>
        <taxon>Mycosphaerellales</taxon>
        <taxon>Teratosphaeriaceae</taxon>
        <taxon>Hortaea</taxon>
    </lineage>
</organism>
<feature type="compositionally biased region" description="Acidic residues" evidence="6">
    <location>
        <begin position="1858"/>
        <end position="1891"/>
    </location>
</feature>
<dbReference type="InterPro" id="IPR033053">
    <property type="entry name" value="Hir3/CABIN1"/>
</dbReference>
<evidence type="ECO:0000256" key="4">
    <source>
        <dbReference type="ARBA" id="ARBA00014848"/>
    </source>
</evidence>
<reference evidence="7 8" key="1">
    <citation type="journal article" date="2018" name="BMC Genomics">
        <title>Genomic evidence for intraspecific hybridization in a clonal and extremely halotolerant yeast.</title>
        <authorList>
            <person name="Gostincar C."/>
            <person name="Stajich J.E."/>
            <person name="Zupancic J."/>
            <person name="Zalar P."/>
            <person name="Gunde-Cimerman N."/>
        </authorList>
    </citation>
    <scope>NUCLEOTIDE SEQUENCE [LARGE SCALE GENOMIC DNA]</scope>
    <source>
        <strain evidence="7 8">EXF-171</strain>
    </source>
</reference>
<feature type="compositionally biased region" description="Polar residues" evidence="6">
    <location>
        <begin position="342"/>
        <end position="352"/>
    </location>
</feature>
<evidence type="ECO:0000256" key="6">
    <source>
        <dbReference type="SAM" id="MobiDB-lite"/>
    </source>
</evidence>
<evidence type="ECO:0000313" key="7">
    <source>
        <dbReference type="EMBL" id="RMY85856.1"/>
    </source>
</evidence>